<reference evidence="2" key="1">
    <citation type="journal article" date="2013" name="Nat. Genet.">
        <title>The duck genome and transcriptome provide insight into an avian influenza virus reservoir species.</title>
        <authorList>
            <person name="Huang Y."/>
            <person name="Li Y."/>
            <person name="Burt D.W."/>
            <person name="Chen H."/>
            <person name="Zhang Y."/>
            <person name="Qian W."/>
            <person name="Kim H."/>
            <person name="Gan S."/>
            <person name="Zhao Y."/>
            <person name="Li J."/>
            <person name="Yi K."/>
            <person name="Feng H."/>
            <person name="Zhu P."/>
            <person name="Li B."/>
            <person name="Liu Q."/>
            <person name="Fairley S."/>
            <person name="Magor K.E."/>
            <person name="Du Z."/>
            <person name="Hu X."/>
            <person name="Goodman L."/>
            <person name="Tafer H."/>
            <person name="Vignal A."/>
            <person name="Lee T."/>
            <person name="Kim K.W."/>
            <person name="Sheng Z."/>
            <person name="An Y."/>
            <person name="Searle S."/>
            <person name="Herrero J."/>
            <person name="Groenen M.A."/>
            <person name="Crooijmans R.P."/>
            <person name="Faraut T."/>
            <person name="Cai Q."/>
            <person name="Webster R.G."/>
            <person name="Aldridge J.R."/>
            <person name="Warren W.C."/>
            <person name="Bartschat S."/>
            <person name="Kehr S."/>
            <person name="Marz M."/>
            <person name="Stadler P.F."/>
            <person name="Smith J."/>
            <person name="Kraus R.H."/>
            <person name="Zhao Y."/>
            <person name="Ren L."/>
            <person name="Fei J."/>
            <person name="Morisson M."/>
            <person name="Kaiser P."/>
            <person name="Griffin D.K."/>
            <person name="Rao M."/>
            <person name="Pitel F."/>
            <person name="Wang J."/>
            <person name="Li N."/>
        </authorList>
    </citation>
    <scope>NUCLEOTIDE SEQUENCE [LARGE SCALE GENOMIC DNA]</scope>
</reference>
<evidence type="ECO:0000313" key="2">
    <source>
        <dbReference type="Proteomes" id="UP000296049"/>
    </source>
</evidence>
<gene>
    <name evidence="1" type="ORF">Anapl_00775</name>
</gene>
<sequence length="140" mass="15904">MEDDIVYSHSDGAIIRHIFQKILYGDELEQVRASSQPLPVKLPHAKQQAVQRNGNDICWTVTDQCNKHIAVVITAFSTIGAFEVLWHQSALSRPTRAFIQNDRRRKMVQTGVTFSLGTHRFSFFQWSFPLAAFSGSRNAL</sequence>
<keyword evidence="2" id="KW-1185">Reference proteome</keyword>
<evidence type="ECO:0000313" key="1">
    <source>
        <dbReference type="EMBL" id="EOB00474.1"/>
    </source>
</evidence>
<proteinExistence type="predicted"/>
<name>R0L4G0_ANAPL</name>
<accession>R0L4G0</accession>
<organism evidence="1 2">
    <name type="scientific">Anas platyrhynchos</name>
    <name type="common">Mallard</name>
    <name type="synonym">Anas boschas</name>
    <dbReference type="NCBI Taxonomy" id="8839"/>
    <lineage>
        <taxon>Eukaryota</taxon>
        <taxon>Metazoa</taxon>
        <taxon>Chordata</taxon>
        <taxon>Craniata</taxon>
        <taxon>Vertebrata</taxon>
        <taxon>Euteleostomi</taxon>
        <taxon>Archelosauria</taxon>
        <taxon>Archosauria</taxon>
        <taxon>Dinosauria</taxon>
        <taxon>Saurischia</taxon>
        <taxon>Theropoda</taxon>
        <taxon>Coelurosauria</taxon>
        <taxon>Aves</taxon>
        <taxon>Neognathae</taxon>
        <taxon>Galloanserae</taxon>
        <taxon>Anseriformes</taxon>
        <taxon>Anatidae</taxon>
        <taxon>Anatinae</taxon>
        <taxon>Anas</taxon>
    </lineage>
</organism>
<protein>
    <submittedName>
        <fullName evidence="1">Uncharacterized protein</fullName>
    </submittedName>
</protein>
<dbReference type="Proteomes" id="UP000296049">
    <property type="component" value="Unassembled WGS sequence"/>
</dbReference>
<dbReference type="EMBL" id="KB743197">
    <property type="protein sequence ID" value="EOB00474.1"/>
    <property type="molecule type" value="Genomic_DNA"/>
</dbReference>
<dbReference type="AlphaFoldDB" id="R0L4G0"/>